<reference evidence="2" key="1">
    <citation type="submission" date="2021-01" db="EMBL/GenBank/DDBJ databases">
        <title>Whole genome shotgun sequence of Planosporangium mesophilum NBRC 109066.</title>
        <authorList>
            <person name="Komaki H."/>
            <person name="Tamura T."/>
        </authorList>
    </citation>
    <scope>NUCLEOTIDE SEQUENCE</scope>
    <source>
        <strain evidence="2">NBRC 109066</strain>
    </source>
</reference>
<dbReference type="Pfam" id="PF13692">
    <property type="entry name" value="Glyco_trans_1_4"/>
    <property type="match status" value="1"/>
</dbReference>
<dbReference type="GO" id="GO:0016757">
    <property type="term" value="F:glycosyltransferase activity"/>
    <property type="evidence" value="ECO:0007669"/>
    <property type="project" value="TreeGrafter"/>
</dbReference>
<name>A0A8J3X267_9ACTN</name>
<sequence length="492" mass="54215">MTEGTYPHGFGGVSVWCDQLIRGLSDHEFHLVALAATGSEPVAWELPDNVRSVVTVPLWSSRPVRRKPGRPAARLFVPLLEELLEVLLVPSRQAPQRFGVVLRELFEYARREDLRAAFRAEDAVRVLTDAWRTTWPAAVKNPPSLYDALTALQLLECSLSPLSAEPVRVDLSHCVANGLAVLPALAAKWEHGTPLLLTEHGIYLRERYLGFRDGPYRWPVKALHLSFLRSLCSLAYREADMIAPGNVYNRRWEERLGADPTIIRTVYNGVDPAEFPAVESEPGVPTVSWAGRVDPIKDLETLIRAFALIHSEIPRSLLRIFGGATKGREDYLDHCRQLAGDLGIGAAVSFEGRVAEIRDAYAAGHVVVLCSISEGFPYTVIEAMTSGRVCVATDVGGVAEAVAETGVVVPPRDPRAIADAVVELLRDDDRRRRLGTEARARALQYFTVDRAIGIFDEIYCSLGAGRPLLATYPDERDSGPETLEMALGVRAR</sequence>
<protein>
    <submittedName>
        <fullName evidence="2">Lipopolysaccharide glycosyltransferase, putative</fullName>
    </submittedName>
</protein>
<dbReference type="AlphaFoldDB" id="A0A8J3X267"/>
<evidence type="ECO:0000313" key="3">
    <source>
        <dbReference type="Proteomes" id="UP000599074"/>
    </source>
</evidence>
<comment type="caution">
    <text evidence="2">The sequence shown here is derived from an EMBL/GenBank/DDBJ whole genome shotgun (WGS) entry which is preliminary data.</text>
</comment>
<organism evidence="2 3">
    <name type="scientific">Planosporangium mesophilum</name>
    <dbReference type="NCBI Taxonomy" id="689768"/>
    <lineage>
        <taxon>Bacteria</taxon>
        <taxon>Bacillati</taxon>
        <taxon>Actinomycetota</taxon>
        <taxon>Actinomycetes</taxon>
        <taxon>Micromonosporales</taxon>
        <taxon>Micromonosporaceae</taxon>
        <taxon>Planosporangium</taxon>
    </lineage>
</organism>
<dbReference type="Pfam" id="PF11997">
    <property type="entry name" value="DUF3492"/>
    <property type="match status" value="1"/>
</dbReference>
<dbReference type="SUPFAM" id="SSF53756">
    <property type="entry name" value="UDP-Glycosyltransferase/glycogen phosphorylase"/>
    <property type="match status" value="1"/>
</dbReference>
<dbReference type="NCBIfam" id="NF038011">
    <property type="entry name" value="PelF"/>
    <property type="match status" value="1"/>
</dbReference>
<feature type="domain" description="DUF3492" evidence="1">
    <location>
        <begin position="1"/>
        <end position="260"/>
    </location>
</feature>
<keyword evidence="3" id="KW-1185">Reference proteome</keyword>
<evidence type="ECO:0000259" key="1">
    <source>
        <dbReference type="Pfam" id="PF11997"/>
    </source>
</evidence>
<dbReference type="EMBL" id="BOON01000033">
    <property type="protein sequence ID" value="GII24049.1"/>
    <property type="molecule type" value="Genomic_DNA"/>
</dbReference>
<proteinExistence type="predicted"/>
<gene>
    <name evidence="2" type="primary">icsA</name>
    <name evidence="2" type="ORF">Pme01_36460</name>
</gene>
<accession>A0A8J3X267</accession>
<dbReference type="PANTHER" id="PTHR12526:SF636">
    <property type="entry name" value="BLL3647 PROTEIN"/>
    <property type="match status" value="1"/>
</dbReference>
<dbReference type="InterPro" id="IPR022622">
    <property type="entry name" value="DUF3492"/>
</dbReference>
<dbReference type="Proteomes" id="UP000599074">
    <property type="component" value="Unassembled WGS sequence"/>
</dbReference>
<dbReference type="PANTHER" id="PTHR12526">
    <property type="entry name" value="GLYCOSYLTRANSFERASE"/>
    <property type="match status" value="1"/>
</dbReference>
<dbReference type="InterPro" id="IPR047691">
    <property type="entry name" value="PelF-like"/>
</dbReference>
<evidence type="ECO:0000313" key="2">
    <source>
        <dbReference type="EMBL" id="GII24049.1"/>
    </source>
</evidence>
<dbReference type="Gene3D" id="3.40.50.2000">
    <property type="entry name" value="Glycogen Phosphorylase B"/>
    <property type="match status" value="2"/>
</dbReference>